<dbReference type="InterPro" id="IPR001810">
    <property type="entry name" value="F-box_dom"/>
</dbReference>
<evidence type="ECO:0000313" key="5">
    <source>
        <dbReference type="Proteomes" id="UP000014071"/>
    </source>
</evidence>
<dbReference type="eggNOG" id="KOG3745">
    <property type="taxonomic scope" value="Eukaryota"/>
</dbReference>
<dbReference type="GO" id="GO:0019888">
    <property type="term" value="F:protein phosphatase regulator activity"/>
    <property type="evidence" value="ECO:0007669"/>
    <property type="project" value="InterPro"/>
</dbReference>
<dbReference type="InterPro" id="IPR048627">
    <property type="entry name" value="Sec10_HB"/>
</dbReference>
<sequence length="1552" mass="169664">MEKRSYRRSDVKKSRRPLIVATPIVRIETASNTRFVSTAHRFIGCLFYRVHRREPEVTVSNMFRYASRIGDASPHLGECRRRSSFPSLPRQLRPPKPWHNMPPKGSARGRTQQRDAEKEPETPFHPAADAATFRDLLIFEERLKQNAARLQARKRKYEMLLFGFVSFILCLSHLVVISPRTSVFLQYSLAAVLMICLTTLFLFFASGMHAERIRSANKFVPQANRSLRNFNMYLNTRANRIASTGTSTSSIPPAQNTRGELIFSSRVSPEFREGYEKYRAAFERRRAEKIAAKRAQSWKRWFDFALGKSSDAATKSASSVTRHSVDSRPRKIPRCGRLCAFLSLIGVLKVEEQLHRIATRHSLFILFLLLAFRPSSYNVRFTMETTWAPLVPTSKGSGRINTSADTAATTTTASASNHVNDVSLDPFSIGSLPSTVVQRILSFVPVAYLPSCALAARPLARFVADERLWAQKLALLQYKQVPGRHLRYNPDLSTVPATSRASKDESRSNRKSSASSSAARPDAGKLPKSLDADSTLAANDDDFGDFEAATITSPDDDNFGNFVSTKPSSSGHSFSSAPVFSYRAESKLPMPSTDADSAYQTFKRIATFLKPFVQSLLFETSPTASLVFTDPGLSSLSSQAQLICNVARFTGPLVLGSFARAAPAASAQRDSSSDDFDQDQWRLRMSISQAADYLEGVLLSAFEGADARRADALRAGQRGMDVAKAVERAESDMHEHAALIWNLAISTAAPSAQSDFHLANSVAADGETTNFLALLERPGHAAALSFLEKRDSLFKSSTHRPEANFASTSTNTRPALDFTAMDAFMAEVLANLQTDGSLVARVFPPEQQVLLAFASRVTNEVVGEYINGVLTKARSIDLHIYLQAAAATFSQALKVADTVEKVEPRHPDSVTPARCRAIVLSMFEAHLDEYLQEERDWVRNVMVEICNDSQGASGSAGRAGGGVKQGKTMDTAFLASSNPAQVKRNVLSGFKDVLLMPVTVVPRAAGAVGGAVIRTAGTGLSQLNPLKWQQSSATGARNASGSNSAIATPQRSSTPAVGGAVPAANNGYVDFSKEVLGGPEGHVIGSDDESDDEGHGAVGSATEKFDDFGGFADTSIQNEWNEKSASLATKPTWNDSSTDTSMDAGAWDASVKTNASTNGSKPAAAAAITTTTTNESAVASTEQPKTAPLSNGFERLQLLLSLDTALSLIQVHRESLKRMEAFMVYPPTTLHGRRVKDEMEEVCLSLFQVLGEQHIAPGFDQATQEIKQWNPLSDSDDDTSAEKSQSTSAQVLPLVQFFELTHIADTISQLCSVYFSQTLVPVVRLDVDDFLNSVVRAKKSFEANLDESVASGLSVSVDLLMKRAEWVLFSQRDPMDYAGSSIVDLGSATLATRSTLSVLAYHCSLLVGATDREILDLFYTEVASRLFHILTKHLKSLTISQVGGFQLISDLNHIASFIAGLKIKDQDLSKLYNSLKTLANYYIVDGKELISLLKKDSGTSGGVARQQREDGFVFGQEELYEFLKSRQDFRVIEKQVDHEIFGFKLSEDCVVC</sequence>
<feature type="region of interest" description="Disordered" evidence="1">
    <location>
        <begin position="1028"/>
        <end position="1059"/>
    </location>
</feature>
<dbReference type="InterPro" id="IPR009976">
    <property type="entry name" value="Sec10-like"/>
</dbReference>
<dbReference type="InterPro" id="IPR005605">
    <property type="entry name" value="Spo7"/>
</dbReference>
<dbReference type="GO" id="GO:0006893">
    <property type="term" value="P:Golgi to plasma membrane transport"/>
    <property type="evidence" value="ECO:0007669"/>
    <property type="project" value="TreeGrafter"/>
</dbReference>
<keyword evidence="2" id="KW-1133">Transmembrane helix</keyword>
<dbReference type="Proteomes" id="UP000014071">
    <property type="component" value="Unassembled WGS sequence"/>
</dbReference>
<dbReference type="PROSITE" id="PS50181">
    <property type="entry name" value="FBOX"/>
    <property type="match status" value="1"/>
</dbReference>
<evidence type="ECO:0000256" key="1">
    <source>
        <dbReference type="SAM" id="MobiDB-lite"/>
    </source>
</evidence>
<dbReference type="Pfam" id="PF07393">
    <property type="entry name" value="Sec10_HB"/>
    <property type="match status" value="2"/>
</dbReference>
<feature type="transmembrane region" description="Helical" evidence="2">
    <location>
        <begin position="357"/>
        <end position="375"/>
    </location>
</feature>
<dbReference type="InterPro" id="IPR036047">
    <property type="entry name" value="F-box-like_dom_sf"/>
</dbReference>
<dbReference type="Pfam" id="PF03907">
    <property type="entry name" value="Spo7"/>
    <property type="match status" value="1"/>
</dbReference>
<evidence type="ECO:0000313" key="4">
    <source>
        <dbReference type="EMBL" id="GAC98194.1"/>
    </source>
</evidence>
<keyword evidence="5" id="KW-1185">Reference proteome</keyword>
<dbReference type="PANTHER" id="PTHR12100:SF1">
    <property type="entry name" value="RECYCLIN-1"/>
    <property type="match status" value="1"/>
</dbReference>
<evidence type="ECO:0000256" key="2">
    <source>
        <dbReference type="SAM" id="Phobius"/>
    </source>
</evidence>
<proteinExistence type="predicted"/>
<dbReference type="GO" id="GO:0006887">
    <property type="term" value="P:exocytosis"/>
    <property type="evidence" value="ECO:0007669"/>
    <property type="project" value="TreeGrafter"/>
</dbReference>
<feature type="transmembrane region" description="Helical" evidence="2">
    <location>
        <begin position="159"/>
        <end position="178"/>
    </location>
</feature>
<reference evidence="5" key="1">
    <citation type="journal article" date="2013" name="Genome Announc.">
        <title>Draft genome sequence of the basidiomycetous yeast-like fungus Pseudozyma hubeiensis SY62, which produces an abundant amount of the biosurfactant mannosylerythritol lipids.</title>
        <authorList>
            <person name="Konishi M."/>
            <person name="Hatada Y."/>
            <person name="Horiuchi J."/>
        </authorList>
    </citation>
    <scope>NUCLEOTIDE SEQUENCE [LARGE SCALE GENOMIC DNA]</scope>
    <source>
        <strain evidence="5">SY62</strain>
    </source>
</reference>
<feature type="domain" description="F-box" evidence="3">
    <location>
        <begin position="426"/>
        <end position="472"/>
    </location>
</feature>
<dbReference type="HOGENOM" id="CLU_003875_1_0_1"/>
<dbReference type="GO" id="GO:0000145">
    <property type="term" value="C:exocyst"/>
    <property type="evidence" value="ECO:0007669"/>
    <property type="project" value="TreeGrafter"/>
</dbReference>
<protein>
    <recommendedName>
        <fullName evidence="3">F-box domain-containing protein</fullName>
    </recommendedName>
</protein>
<dbReference type="STRING" id="1305764.R9PA14"/>
<feature type="compositionally biased region" description="Basic and acidic residues" evidence="1">
    <location>
        <begin position="112"/>
        <end position="122"/>
    </location>
</feature>
<feature type="compositionally biased region" description="Polar residues" evidence="1">
    <location>
        <begin position="1028"/>
        <end position="1054"/>
    </location>
</feature>
<name>R9PA14_PSEHS</name>
<feature type="region of interest" description="Disordered" evidence="1">
    <location>
        <begin position="77"/>
        <end position="124"/>
    </location>
</feature>
<feature type="compositionally biased region" description="Basic and acidic residues" evidence="1">
    <location>
        <begin position="522"/>
        <end position="531"/>
    </location>
</feature>
<feature type="compositionally biased region" description="Polar residues" evidence="1">
    <location>
        <begin position="491"/>
        <end position="500"/>
    </location>
</feature>
<dbReference type="GeneID" id="24111060"/>
<accession>R9PA14</accession>
<dbReference type="OrthoDB" id="5554140at2759"/>
<dbReference type="EMBL" id="DF238816">
    <property type="protein sequence ID" value="GAC98194.1"/>
    <property type="molecule type" value="Genomic_DNA"/>
</dbReference>
<organism evidence="4 5">
    <name type="scientific">Pseudozyma hubeiensis (strain SY62)</name>
    <name type="common">Yeast</name>
    <dbReference type="NCBI Taxonomy" id="1305764"/>
    <lineage>
        <taxon>Eukaryota</taxon>
        <taxon>Fungi</taxon>
        <taxon>Dikarya</taxon>
        <taxon>Basidiomycota</taxon>
        <taxon>Ustilaginomycotina</taxon>
        <taxon>Ustilaginomycetes</taxon>
        <taxon>Ustilaginales</taxon>
        <taxon>Ustilaginaceae</taxon>
        <taxon>Pseudozyma</taxon>
    </lineage>
</organism>
<evidence type="ECO:0000259" key="3">
    <source>
        <dbReference type="PROSITE" id="PS50181"/>
    </source>
</evidence>
<feature type="compositionally biased region" description="Low complexity" evidence="1">
    <location>
        <begin position="511"/>
        <end position="520"/>
    </location>
</feature>
<keyword evidence="2" id="KW-0812">Transmembrane</keyword>
<dbReference type="RefSeq" id="XP_012191781.1">
    <property type="nucleotide sequence ID" value="XM_012336391.1"/>
</dbReference>
<dbReference type="PANTHER" id="PTHR12100">
    <property type="entry name" value="SEC10"/>
    <property type="match status" value="1"/>
</dbReference>
<gene>
    <name evidence="4" type="ORF">PHSY_005783</name>
</gene>
<feature type="region of interest" description="Disordered" evidence="1">
    <location>
        <begin position="1081"/>
        <end position="1104"/>
    </location>
</feature>
<keyword evidence="2" id="KW-0472">Membrane</keyword>
<dbReference type="SUPFAM" id="SSF81383">
    <property type="entry name" value="F-box domain"/>
    <property type="match status" value="1"/>
</dbReference>
<feature type="transmembrane region" description="Helical" evidence="2">
    <location>
        <begin position="184"/>
        <end position="205"/>
    </location>
</feature>
<feature type="region of interest" description="Disordered" evidence="1">
    <location>
        <begin position="487"/>
        <end position="531"/>
    </location>
</feature>